<comment type="caution">
    <text evidence="1">The sequence shown here is derived from an EMBL/GenBank/DDBJ whole genome shotgun (WGS) entry which is preliminary data.</text>
</comment>
<organism evidence="1 2">
    <name type="scientific">Pleurodeles waltl</name>
    <name type="common">Iberian ribbed newt</name>
    <dbReference type="NCBI Taxonomy" id="8319"/>
    <lineage>
        <taxon>Eukaryota</taxon>
        <taxon>Metazoa</taxon>
        <taxon>Chordata</taxon>
        <taxon>Craniata</taxon>
        <taxon>Vertebrata</taxon>
        <taxon>Euteleostomi</taxon>
        <taxon>Amphibia</taxon>
        <taxon>Batrachia</taxon>
        <taxon>Caudata</taxon>
        <taxon>Salamandroidea</taxon>
        <taxon>Salamandridae</taxon>
        <taxon>Pleurodelinae</taxon>
        <taxon>Pleurodeles</taxon>
    </lineage>
</organism>
<name>A0AAV7SAI2_PLEWA</name>
<evidence type="ECO:0000313" key="1">
    <source>
        <dbReference type="EMBL" id="KAJ1161175.1"/>
    </source>
</evidence>
<keyword evidence="2" id="KW-1185">Reference proteome</keyword>
<dbReference type="EMBL" id="JANPWB010000008">
    <property type="protein sequence ID" value="KAJ1161175.1"/>
    <property type="molecule type" value="Genomic_DNA"/>
</dbReference>
<dbReference type="AlphaFoldDB" id="A0AAV7SAI2"/>
<evidence type="ECO:0000313" key="2">
    <source>
        <dbReference type="Proteomes" id="UP001066276"/>
    </source>
</evidence>
<reference evidence="1" key="1">
    <citation type="journal article" date="2022" name="bioRxiv">
        <title>Sequencing and chromosome-scale assembly of the giantPleurodeles waltlgenome.</title>
        <authorList>
            <person name="Brown T."/>
            <person name="Elewa A."/>
            <person name="Iarovenko S."/>
            <person name="Subramanian E."/>
            <person name="Araus A.J."/>
            <person name="Petzold A."/>
            <person name="Susuki M."/>
            <person name="Suzuki K.-i.T."/>
            <person name="Hayashi T."/>
            <person name="Toyoda A."/>
            <person name="Oliveira C."/>
            <person name="Osipova E."/>
            <person name="Leigh N.D."/>
            <person name="Simon A."/>
            <person name="Yun M.H."/>
        </authorList>
    </citation>
    <scope>NUCLEOTIDE SEQUENCE</scope>
    <source>
        <strain evidence="1">20211129_DDA</strain>
        <tissue evidence="1">Liver</tissue>
    </source>
</reference>
<sequence>MADEQVRAALQLLQEAGSLDLVRKAVVEHLSPARRVASGVAVAVLACSTQCRMKTQKKAISTVLCYDVTLEPLVWGILWVAVGVEEAGGEGSSACTMLSGAAK</sequence>
<proteinExistence type="predicted"/>
<accession>A0AAV7SAI2</accession>
<protein>
    <submittedName>
        <fullName evidence="1">Uncharacterized protein</fullName>
    </submittedName>
</protein>
<gene>
    <name evidence="1" type="ORF">NDU88_001662</name>
</gene>
<dbReference type="Proteomes" id="UP001066276">
    <property type="component" value="Chromosome 4_2"/>
</dbReference>